<keyword evidence="1" id="KW-0812">Transmembrane</keyword>
<keyword evidence="1" id="KW-0472">Membrane</keyword>
<dbReference type="InterPro" id="IPR022606">
    <property type="entry name" value="DUF2914"/>
</dbReference>
<organism evidence="3 4">
    <name type="scientific">Candidatus Lambdaproteobacteria bacterium RIFOXYD2_FULL_50_16</name>
    <dbReference type="NCBI Taxonomy" id="1817772"/>
    <lineage>
        <taxon>Bacteria</taxon>
        <taxon>Pseudomonadati</taxon>
        <taxon>Pseudomonadota</taxon>
        <taxon>Candidatus Lambdaproteobacteria</taxon>
    </lineage>
</organism>
<name>A0A1F6GFK4_9PROT</name>
<dbReference type="STRING" id="1817772.A2527_00290"/>
<evidence type="ECO:0000313" key="3">
    <source>
        <dbReference type="EMBL" id="OGG96885.1"/>
    </source>
</evidence>
<feature type="transmembrane region" description="Helical" evidence="1">
    <location>
        <begin position="207"/>
        <end position="225"/>
    </location>
</feature>
<dbReference type="AlphaFoldDB" id="A0A1F6GFK4"/>
<gene>
    <name evidence="3" type="ORF">A2527_00290</name>
</gene>
<reference evidence="3 4" key="1">
    <citation type="journal article" date="2016" name="Nat. Commun.">
        <title>Thousands of microbial genomes shed light on interconnected biogeochemical processes in an aquifer system.</title>
        <authorList>
            <person name="Anantharaman K."/>
            <person name="Brown C.T."/>
            <person name="Hug L.A."/>
            <person name="Sharon I."/>
            <person name="Castelle C.J."/>
            <person name="Probst A.J."/>
            <person name="Thomas B.C."/>
            <person name="Singh A."/>
            <person name="Wilkins M.J."/>
            <person name="Karaoz U."/>
            <person name="Brodie E.L."/>
            <person name="Williams K.H."/>
            <person name="Hubbard S.S."/>
            <person name="Banfield J.F."/>
        </authorList>
    </citation>
    <scope>NUCLEOTIDE SEQUENCE [LARGE SCALE GENOMIC DNA]</scope>
</reference>
<protein>
    <recommendedName>
        <fullName evidence="2">DUF2914 domain-containing protein</fullName>
    </recommendedName>
</protein>
<dbReference type="Pfam" id="PF11141">
    <property type="entry name" value="DUF2914"/>
    <property type="match status" value="1"/>
</dbReference>
<feature type="transmembrane region" description="Helical" evidence="1">
    <location>
        <begin position="176"/>
        <end position="195"/>
    </location>
</feature>
<dbReference type="EMBL" id="MFNE01000008">
    <property type="protein sequence ID" value="OGG96885.1"/>
    <property type="molecule type" value="Genomic_DNA"/>
</dbReference>
<evidence type="ECO:0000256" key="1">
    <source>
        <dbReference type="SAM" id="Phobius"/>
    </source>
</evidence>
<evidence type="ECO:0000313" key="4">
    <source>
        <dbReference type="Proteomes" id="UP000178449"/>
    </source>
</evidence>
<feature type="domain" description="DUF2914" evidence="2">
    <location>
        <begin position="297"/>
        <end position="362"/>
    </location>
</feature>
<feature type="transmembrane region" description="Helical" evidence="1">
    <location>
        <begin position="96"/>
        <end position="116"/>
    </location>
</feature>
<feature type="transmembrane region" description="Helical" evidence="1">
    <location>
        <begin position="122"/>
        <end position="139"/>
    </location>
</feature>
<feature type="transmembrane region" description="Helical" evidence="1">
    <location>
        <begin position="146"/>
        <end position="170"/>
    </location>
</feature>
<proteinExistence type="predicted"/>
<feature type="transmembrane region" description="Helical" evidence="1">
    <location>
        <begin position="56"/>
        <end position="75"/>
    </location>
</feature>
<comment type="caution">
    <text evidence="3">The sequence shown here is derived from an EMBL/GenBank/DDBJ whole genome shotgun (WGS) entry which is preliminary data.</text>
</comment>
<sequence>MQTQGRVNRLRTENRQFKRVESFYWRYQKYQPVLTFFAGFLWDSFTLTRIDRLRDNLILALYLILVLSFVILSNLQAKGLLAKNPRLLKYADYYPAGMQFFLGSLFSAYVVFYFQSASFSKNLLFVGLLVSMMVAVEVFKRRLGNLYLQLAMCQLVSHSFFAFLFPILLGRMGYDLFLWAGLFSGLLVILIWAFFFQAGVITRDKELYLGIGLVLLMFSGLAGLYRANLIPPVPLSLKHAGIYHSWEIKGDQYKLGFEPAPWYQFWRESDRPFHYAPGDQMVAFFALYAPIGLVEEVSTRWFWYDTIQAQWVFIEQRKVTIIGGRPSGWRNVHQKTKTEPGQWRVELVARENRLIGEVNFEVKLVNQPVSPLAYHLH</sequence>
<dbReference type="Proteomes" id="UP000178449">
    <property type="component" value="Unassembled WGS sequence"/>
</dbReference>
<accession>A0A1F6GFK4</accession>
<evidence type="ECO:0000259" key="2">
    <source>
        <dbReference type="Pfam" id="PF11141"/>
    </source>
</evidence>
<keyword evidence="1" id="KW-1133">Transmembrane helix</keyword>